<evidence type="ECO:0000256" key="4">
    <source>
        <dbReference type="ARBA" id="ARBA00049872"/>
    </source>
</evidence>
<evidence type="ECO:0000259" key="6">
    <source>
        <dbReference type="Pfam" id="PF01266"/>
    </source>
</evidence>
<protein>
    <recommendedName>
        <fullName evidence="5">glycine oxidase</fullName>
        <ecNumber evidence="5">1.4.3.19</ecNumber>
    </recommendedName>
</protein>
<dbReference type="NCBIfam" id="TIGR02352">
    <property type="entry name" value="thiamin_ThiO"/>
    <property type="match status" value="1"/>
</dbReference>
<dbReference type="GO" id="GO:0043799">
    <property type="term" value="F:glycine oxidase activity"/>
    <property type="evidence" value="ECO:0007669"/>
    <property type="project" value="UniProtKB-EC"/>
</dbReference>
<dbReference type="RefSeq" id="WP_146485175.1">
    <property type="nucleotide sequence ID" value="NZ_VIGX01000001.1"/>
</dbReference>
<evidence type="ECO:0000256" key="3">
    <source>
        <dbReference type="ARBA" id="ARBA00023002"/>
    </source>
</evidence>
<dbReference type="Gene3D" id="3.30.9.10">
    <property type="entry name" value="D-Amino Acid Oxidase, subunit A, domain 2"/>
    <property type="match status" value="1"/>
</dbReference>
<dbReference type="InterPro" id="IPR036188">
    <property type="entry name" value="FAD/NAD-bd_sf"/>
</dbReference>
<reference evidence="7 8" key="1">
    <citation type="submission" date="2019-06" db="EMBL/GenBank/DDBJ databases">
        <title>Tsukamurella conjunctivitidis sp. nov., Tsukamurella assacharolytica sp. nov. and Tsukamurella sputae sp. nov. isolated from patients with conjunctivitis, bacteraemia (lymphoma) and respiratory infection (sputum) in Hong Kong.</title>
        <authorList>
            <person name="Teng J.L.L."/>
            <person name="Lee H.H."/>
            <person name="Fong J.Y.H."/>
            <person name="Fok K.M.N."/>
            <person name="Lau S.K.P."/>
            <person name="Woo P.C.Y."/>
        </authorList>
    </citation>
    <scope>NUCLEOTIDE SEQUENCE [LARGE SCALE GENOMIC DNA]</scope>
    <source>
        <strain evidence="7 8">HKU72</strain>
    </source>
</reference>
<dbReference type="AlphaFoldDB" id="A0A5C5S528"/>
<dbReference type="Proteomes" id="UP000319375">
    <property type="component" value="Unassembled WGS sequence"/>
</dbReference>
<dbReference type="GO" id="GO:0050660">
    <property type="term" value="F:flavin adenine dinucleotide binding"/>
    <property type="evidence" value="ECO:0007669"/>
    <property type="project" value="InterPro"/>
</dbReference>
<feature type="domain" description="FAD dependent oxidoreductase" evidence="6">
    <location>
        <begin position="5"/>
        <end position="334"/>
    </location>
</feature>
<organism evidence="7 8">
    <name type="scientific">Tsukamurella conjunctivitidis</name>
    <dbReference type="NCBI Taxonomy" id="2592068"/>
    <lineage>
        <taxon>Bacteria</taxon>
        <taxon>Bacillati</taxon>
        <taxon>Actinomycetota</taxon>
        <taxon>Actinomycetes</taxon>
        <taxon>Mycobacteriales</taxon>
        <taxon>Tsukamurellaceae</taxon>
        <taxon>Tsukamurella</taxon>
    </lineage>
</organism>
<comment type="catalytic activity">
    <reaction evidence="4">
        <text>glycine + O2 + H2O = glyoxylate + H2O2 + NH4(+)</text>
        <dbReference type="Rhea" id="RHEA:11532"/>
        <dbReference type="ChEBI" id="CHEBI:15377"/>
        <dbReference type="ChEBI" id="CHEBI:15379"/>
        <dbReference type="ChEBI" id="CHEBI:16240"/>
        <dbReference type="ChEBI" id="CHEBI:28938"/>
        <dbReference type="ChEBI" id="CHEBI:36655"/>
        <dbReference type="ChEBI" id="CHEBI:57305"/>
        <dbReference type="EC" id="1.4.3.19"/>
    </reaction>
</comment>
<dbReference type="OrthoDB" id="3214401at2"/>
<dbReference type="GO" id="GO:0009228">
    <property type="term" value="P:thiamine biosynthetic process"/>
    <property type="evidence" value="ECO:0007669"/>
    <property type="project" value="UniProtKB-KW"/>
</dbReference>
<evidence type="ECO:0000313" key="8">
    <source>
        <dbReference type="Proteomes" id="UP000319375"/>
    </source>
</evidence>
<dbReference type="UniPathway" id="UPA00060"/>
<dbReference type="InterPro" id="IPR012727">
    <property type="entry name" value="Gly_oxidase_ThiO"/>
</dbReference>
<dbReference type="SUPFAM" id="SSF54373">
    <property type="entry name" value="FAD-linked reductases, C-terminal domain"/>
    <property type="match status" value="1"/>
</dbReference>
<dbReference type="PANTHER" id="PTHR13847">
    <property type="entry name" value="SARCOSINE DEHYDROGENASE-RELATED"/>
    <property type="match status" value="1"/>
</dbReference>
<dbReference type="InterPro" id="IPR006076">
    <property type="entry name" value="FAD-dep_OxRdtase"/>
</dbReference>
<dbReference type="Pfam" id="PF01266">
    <property type="entry name" value="DAO"/>
    <property type="match status" value="1"/>
</dbReference>
<evidence type="ECO:0000256" key="1">
    <source>
        <dbReference type="ARBA" id="ARBA00004948"/>
    </source>
</evidence>
<dbReference type="PANTHER" id="PTHR13847:SF289">
    <property type="entry name" value="GLYCINE OXIDASE"/>
    <property type="match status" value="1"/>
</dbReference>
<dbReference type="PRINTS" id="PR00411">
    <property type="entry name" value="PNDRDTASEI"/>
</dbReference>
<comment type="caution">
    <text evidence="7">The sequence shown here is derived from an EMBL/GenBank/DDBJ whole genome shotgun (WGS) entry which is preliminary data.</text>
</comment>
<evidence type="ECO:0000256" key="2">
    <source>
        <dbReference type="ARBA" id="ARBA00022977"/>
    </source>
</evidence>
<dbReference type="GO" id="GO:0009229">
    <property type="term" value="P:thiamine diphosphate biosynthetic process"/>
    <property type="evidence" value="ECO:0007669"/>
    <property type="project" value="UniProtKB-UniPathway"/>
</dbReference>
<sequence length="344" mass="35684">MKKTVTVVGGGTIGLSVARALAGRGSTVTVVDPCPGSGASWVAGGMIAPYSEAWPGEEELYRLGVESLGLWEGFARDLQPFADGPLITSRGTVHLAVDDGDAADLETIAAAVGEPALFGPLRPSAAARAVPGAAPRIRAAAHAPQEIAVDNRLVHGALLAACRAAGVTFQEESVRSGDVDDLPGDAVILCAGADSAALAPELEVRPVKGEVVRLRRGPTCLPPPEVTVRARVRGRQVYVVPRADGVVVGATQYENDHDLGVRIGPVVELLDDAFTVLPFLREYEFAEVTAGLRPTTAGNVPVIAPLRGRLFAATGHGRNGLLLAPVTGARAADMVLQQEVQAWS</sequence>
<accession>A0A5C5S528</accession>
<dbReference type="GO" id="GO:0005737">
    <property type="term" value="C:cytoplasm"/>
    <property type="evidence" value="ECO:0007669"/>
    <property type="project" value="TreeGrafter"/>
</dbReference>
<keyword evidence="3 7" id="KW-0560">Oxidoreductase</keyword>
<evidence type="ECO:0000256" key="5">
    <source>
        <dbReference type="ARBA" id="ARBA00050018"/>
    </source>
</evidence>
<dbReference type="EMBL" id="VIGX01000001">
    <property type="protein sequence ID" value="TWS30537.1"/>
    <property type="molecule type" value="Genomic_DNA"/>
</dbReference>
<dbReference type="SUPFAM" id="SSF51971">
    <property type="entry name" value="Nucleotide-binding domain"/>
    <property type="match status" value="1"/>
</dbReference>
<proteinExistence type="predicted"/>
<keyword evidence="8" id="KW-1185">Reference proteome</keyword>
<dbReference type="EC" id="1.4.3.19" evidence="5"/>
<dbReference type="Gene3D" id="3.50.50.60">
    <property type="entry name" value="FAD/NAD(P)-binding domain"/>
    <property type="match status" value="1"/>
</dbReference>
<name>A0A5C5S528_9ACTN</name>
<evidence type="ECO:0000313" key="7">
    <source>
        <dbReference type="EMBL" id="TWS30537.1"/>
    </source>
</evidence>
<gene>
    <name evidence="7" type="primary">thiO</name>
    <name evidence="7" type="ORF">FK530_01285</name>
</gene>
<comment type="pathway">
    <text evidence="1">Cofactor biosynthesis; thiamine diphosphate biosynthesis.</text>
</comment>
<keyword evidence="2" id="KW-0784">Thiamine biosynthesis</keyword>